<accession>A0A418X847</accession>
<feature type="transmembrane region" description="Helical" evidence="1">
    <location>
        <begin position="12"/>
        <end position="30"/>
    </location>
</feature>
<keyword evidence="1" id="KW-0812">Transmembrane</keyword>
<comment type="caution">
    <text evidence="2">The sequence shown here is derived from an EMBL/GenBank/DDBJ whole genome shotgun (WGS) entry which is preliminary data.</text>
</comment>
<dbReference type="OrthoDB" id="5382495at2"/>
<evidence type="ECO:0000313" key="2">
    <source>
        <dbReference type="EMBL" id="RJG08672.1"/>
    </source>
</evidence>
<evidence type="ECO:0000256" key="1">
    <source>
        <dbReference type="SAM" id="Phobius"/>
    </source>
</evidence>
<feature type="transmembrane region" description="Helical" evidence="1">
    <location>
        <begin position="50"/>
        <end position="69"/>
    </location>
</feature>
<organism evidence="2 3">
    <name type="scientific">Pseudomonas cavernicola</name>
    <dbReference type="NCBI Taxonomy" id="2320866"/>
    <lineage>
        <taxon>Bacteria</taxon>
        <taxon>Pseudomonadati</taxon>
        <taxon>Pseudomonadota</taxon>
        <taxon>Gammaproteobacteria</taxon>
        <taxon>Pseudomonadales</taxon>
        <taxon>Pseudomonadaceae</taxon>
        <taxon>Pseudomonas</taxon>
    </lineage>
</organism>
<keyword evidence="1" id="KW-1133">Transmembrane helix</keyword>
<evidence type="ECO:0000313" key="3">
    <source>
        <dbReference type="Proteomes" id="UP000284021"/>
    </source>
</evidence>
<feature type="transmembrane region" description="Helical" evidence="1">
    <location>
        <begin position="81"/>
        <end position="101"/>
    </location>
</feature>
<proteinExistence type="predicted"/>
<gene>
    <name evidence="2" type="ORF">D3879_22530</name>
</gene>
<evidence type="ECO:0008006" key="4">
    <source>
        <dbReference type="Google" id="ProtNLM"/>
    </source>
</evidence>
<dbReference type="Proteomes" id="UP000284021">
    <property type="component" value="Unassembled WGS sequence"/>
</dbReference>
<protein>
    <recommendedName>
        <fullName evidence="4">DUF4345 domain-containing protein</fullName>
    </recommendedName>
</protein>
<reference evidence="2 3" key="1">
    <citation type="submission" date="2018-09" db="EMBL/GenBank/DDBJ databases">
        <authorList>
            <person name="Zhu H."/>
        </authorList>
    </citation>
    <scope>NUCLEOTIDE SEQUENCE [LARGE SCALE GENOMIC DNA]</scope>
    <source>
        <strain evidence="2 3">K1S02-6</strain>
    </source>
</reference>
<keyword evidence="1" id="KW-0472">Membrane</keyword>
<dbReference type="EMBL" id="QYUR01000008">
    <property type="protein sequence ID" value="RJG08672.1"/>
    <property type="molecule type" value="Genomic_DNA"/>
</dbReference>
<keyword evidence="3" id="KW-1185">Reference proteome</keyword>
<feature type="transmembrane region" description="Helical" evidence="1">
    <location>
        <begin position="113"/>
        <end position="134"/>
    </location>
</feature>
<dbReference type="AlphaFoldDB" id="A0A418X847"/>
<dbReference type="RefSeq" id="WP_119956474.1">
    <property type="nucleotide sequence ID" value="NZ_QYUR01000008.1"/>
</dbReference>
<name>A0A418X847_9PSED</name>
<sequence length="142" mass="15751">MFGLWAHYSQTFLLVLMPATSLMFALPIFLVPLHWARLFGWEIPQHTHLALYFGRCLGAFILILEALMLRAALTGEDLQLVFEQLAAFALLMIGIHLYGAIRRIQPLSETLETGFYAGMLVLAPAVLAACCNTLNGKLSTTL</sequence>